<dbReference type="Pfam" id="PF07555">
    <property type="entry name" value="NAGidase"/>
    <property type="match status" value="1"/>
</dbReference>
<dbReference type="PANTHER" id="PTHR13170:SF16">
    <property type="entry name" value="PROTEIN O-GLCNACASE"/>
    <property type="match status" value="1"/>
</dbReference>
<dbReference type="GO" id="GO:0015929">
    <property type="term" value="F:hexosaminidase activity"/>
    <property type="evidence" value="ECO:0007669"/>
    <property type="project" value="UniProtKB-ARBA"/>
</dbReference>
<proteinExistence type="inferred from homology"/>
<comment type="caution">
    <text evidence="5">The sequence shown here is derived from an EMBL/GenBank/DDBJ whole genome shotgun (WGS) entry which is preliminary data.</text>
</comment>
<dbReference type="Gene3D" id="3.20.20.80">
    <property type="entry name" value="Glycosidases"/>
    <property type="match status" value="1"/>
</dbReference>
<dbReference type="RefSeq" id="WP_182169002.1">
    <property type="nucleotide sequence ID" value="NZ_JACFXU010000013.1"/>
</dbReference>
<gene>
    <name evidence="5" type="ORF">H2508_03590</name>
</gene>
<dbReference type="InterPro" id="IPR011496">
    <property type="entry name" value="O-GlcNAcase_cat"/>
</dbReference>
<evidence type="ECO:0000256" key="1">
    <source>
        <dbReference type="ARBA" id="ARBA00022801"/>
    </source>
</evidence>
<feature type="active site" description="Proton donor" evidence="3">
    <location>
        <position position="129"/>
    </location>
</feature>
<evidence type="ECO:0000313" key="5">
    <source>
        <dbReference type="EMBL" id="MBA6412186.1"/>
    </source>
</evidence>
<accession>A0A7W2TUH4</accession>
<dbReference type="AlphaFoldDB" id="A0A7W2TUH4"/>
<dbReference type="InterPro" id="IPR051822">
    <property type="entry name" value="Glycosyl_Hydrolase_84"/>
</dbReference>
<name>A0A7W2TUH4_9GAMM</name>
<keyword evidence="1 3" id="KW-0378">Hydrolase</keyword>
<dbReference type="PROSITE" id="PS52009">
    <property type="entry name" value="GH84"/>
    <property type="match status" value="1"/>
</dbReference>
<comment type="similarity">
    <text evidence="3">Belongs to the glycosyl hydrolase 84 family.</text>
</comment>
<dbReference type="GO" id="GO:1901135">
    <property type="term" value="P:carbohydrate derivative metabolic process"/>
    <property type="evidence" value="ECO:0007669"/>
    <property type="project" value="UniProtKB-ARBA"/>
</dbReference>
<dbReference type="SUPFAM" id="SSF51445">
    <property type="entry name" value="(Trans)glycosidases"/>
    <property type="match status" value="1"/>
</dbReference>
<evidence type="ECO:0000256" key="3">
    <source>
        <dbReference type="PROSITE-ProRule" id="PRU01353"/>
    </source>
</evidence>
<evidence type="ECO:0000259" key="4">
    <source>
        <dbReference type="PROSITE" id="PS52009"/>
    </source>
</evidence>
<feature type="domain" description="GH84" evidence="4">
    <location>
        <begin position="14"/>
        <end position="286"/>
    </location>
</feature>
<protein>
    <submittedName>
        <fullName evidence="5">Beta-N-acetylglucosaminidase domain-containing protein</fullName>
    </submittedName>
</protein>
<organism evidence="5 6">
    <name type="scientific">Sediminihaliea albiluteola</name>
    <dbReference type="NCBI Taxonomy" id="2758564"/>
    <lineage>
        <taxon>Bacteria</taxon>
        <taxon>Pseudomonadati</taxon>
        <taxon>Pseudomonadota</taxon>
        <taxon>Gammaproteobacteria</taxon>
        <taxon>Cellvibrionales</taxon>
        <taxon>Halieaceae</taxon>
        <taxon>Sediminihaliea</taxon>
    </lineage>
</organism>
<evidence type="ECO:0000256" key="2">
    <source>
        <dbReference type="ARBA" id="ARBA00023295"/>
    </source>
</evidence>
<dbReference type="Proteomes" id="UP000539350">
    <property type="component" value="Unassembled WGS sequence"/>
</dbReference>
<reference evidence="5 6" key="1">
    <citation type="submission" date="2020-07" db="EMBL/GenBank/DDBJ databases">
        <title>Halieaceae bacterium, F7430, whole genome shotgun sequencing project.</title>
        <authorList>
            <person name="Jiang S."/>
            <person name="Liu Z.W."/>
            <person name="Du Z.J."/>
        </authorList>
    </citation>
    <scope>NUCLEOTIDE SEQUENCE [LARGE SCALE GENOMIC DNA]</scope>
    <source>
        <strain evidence="5 6">F7430</strain>
    </source>
</reference>
<dbReference type="InterPro" id="IPR017853">
    <property type="entry name" value="GH"/>
</dbReference>
<dbReference type="PANTHER" id="PTHR13170">
    <property type="entry name" value="O-GLCNACASE"/>
    <property type="match status" value="1"/>
</dbReference>
<dbReference type="EMBL" id="JACFXU010000013">
    <property type="protein sequence ID" value="MBA6412186.1"/>
    <property type="molecule type" value="Genomic_DNA"/>
</dbReference>
<keyword evidence="6" id="KW-1185">Reference proteome</keyword>
<evidence type="ECO:0000313" key="6">
    <source>
        <dbReference type="Proteomes" id="UP000539350"/>
    </source>
</evidence>
<sequence length="358" mass="40827">MMKRSAVILPQGDFLCGIVEGYYGRTWSHQDRLDYAQFLPQLGLNSFLYCPKSDPYLRKQWFAHWPLAQWQQLLELSAKYREQGLLFGLGLSPFELYRHYGAKERQQLKDKVQRIQELHPSLLALLFDDMPGAVVDLAERQAEIIADVQAWAPELRLLMCPTYYSTDPVLEKHFGPMPAEYWSRLGTLLAEQVEVFWTGPKVCSESISCADLVVIQAAFGRPVTLWDNYPVNDGAVRSDKLYLEPLSQRSPKINQHLAGHFCNPMNQAQLSLPALRGLAELYSNQLPQDLEAQLLGEELWRQLAQDRHAFQYGGLSGLGELRRQELSSRYARFTGPAAAELVSWLQGEYTFDPACLTD</sequence>
<keyword evidence="2 3" id="KW-0326">Glycosidase</keyword>